<dbReference type="STRING" id="1325735.A0A428SGR7"/>
<proteinExistence type="predicted"/>
<dbReference type="NCBIfam" id="NF047352">
    <property type="entry name" value="P_loop_sacsin"/>
    <property type="match status" value="1"/>
</dbReference>
<evidence type="ECO:0000313" key="2">
    <source>
        <dbReference type="EMBL" id="RSL88992.1"/>
    </source>
</evidence>
<gene>
    <name evidence="2" type="ORF">CEP52_015037</name>
</gene>
<evidence type="ECO:0000259" key="1">
    <source>
        <dbReference type="Pfam" id="PF06985"/>
    </source>
</evidence>
<dbReference type="Pfam" id="PF06985">
    <property type="entry name" value="HET"/>
    <property type="match status" value="1"/>
</dbReference>
<dbReference type="PANTHER" id="PTHR32387">
    <property type="entry name" value="WU:FJ29H11"/>
    <property type="match status" value="1"/>
</dbReference>
<organism evidence="2 3">
    <name type="scientific">Fusarium oligoseptatum</name>
    <dbReference type="NCBI Taxonomy" id="2604345"/>
    <lineage>
        <taxon>Eukaryota</taxon>
        <taxon>Fungi</taxon>
        <taxon>Dikarya</taxon>
        <taxon>Ascomycota</taxon>
        <taxon>Pezizomycotina</taxon>
        <taxon>Sordariomycetes</taxon>
        <taxon>Hypocreomycetidae</taxon>
        <taxon>Hypocreales</taxon>
        <taxon>Nectriaceae</taxon>
        <taxon>Fusarium</taxon>
        <taxon>Fusarium solani species complex</taxon>
    </lineage>
</organism>
<dbReference type="EMBL" id="NKCK01000251">
    <property type="protein sequence ID" value="RSL88992.1"/>
    <property type="molecule type" value="Genomic_DNA"/>
</dbReference>
<comment type="caution">
    <text evidence="2">The sequence shown here is derived from an EMBL/GenBank/DDBJ whole genome shotgun (WGS) entry which is preliminary data.</text>
</comment>
<dbReference type="SUPFAM" id="SSF55874">
    <property type="entry name" value="ATPase domain of HSP90 chaperone/DNA topoisomerase II/histidine kinase"/>
    <property type="match status" value="1"/>
</dbReference>
<name>A0A428SGR7_9HYPO</name>
<dbReference type="InterPro" id="IPR010730">
    <property type="entry name" value="HET"/>
</dbReference>
<sequence length="1437" mass="163723">MSWQSGISPRLRPSELLSRHLYDKETHFLLELIQNAEDNTYNHNVTPSLSFTYKPGSLRVDCNETGFTESNVRAICKIGESTKAGHGRSARYVGEKGIGFKSVFKIASEVYISSRSFSFKFDQSQPVGLIAPIWSEFPEPIRPGYTSFYLRLSGDSNEDRIAHDIQHLDPTMLLFLRRLREINLNVMLIDGKMWTRTLRREDVWTPDGFTTYLHRGPNMSNYIIVKHLVSKLPEDKDRLGVVESEISLAFPPLHETSDGHTHAVYAFLPIRDYGFKVGHFTLSPSFELELIYGKFLLQGDFLLTANREDILDNAWNRALLEACADAFVLAIHHLSRGHRKYLWTRYIPGQHMHGFFEPLRDMILEKLSQEPILEACSGRMVAPVSLTYVPPSRFTDDAGLPLTLSPNTKDSYLSSSYVGLSETLLSRLGTRTLDGEGFLQDLSSMISNDSQLFRQKSDAWHEKLADALLTLYDEENHQHIVFMFRASFHPSPGVDLWFATADNRRVKGSSLYIRAISKPGSFEDRIRNHRSTGEPLKATVVYIYERIQADYMNNKKEIRKSFMQKPLIYTSLYSSESDPKMCWITGKECLEKNLDIVKEYESSTTLFRNVLGTGTNAIERRVQSLRAITEDTSLDDIVASFVEMDRLIQALGSQRFKAASEKLNKWFPVFPILKNWNDNEYDELAPLNPPFPPWFIADREHLRDSFCGSVNILAISPRDISSIQIFLEALDLQPRVLSTIVKVESHPLGKPKLHAPYTKSLRRKATFITALIPKQRDGRDTLVEGVFRVEVNIAAEIAQKYTFEYGGRSFSGAEGPGEVALSERSGRLQVFMTRENISATVPPPELGNQICDRYGIVNPSHRNLIQFALGEDSPRRLASTFAREGIHALDPPLGVSDNEFSALSRDEFLDTRATDGEDETQDGGKDKFESKFKYIPTKFLDEIDEEDRRLPLQYFKWSERILFRNTSCDPGTDYRTVLRQEPAHGQYAAEVLTSVFLQQELGSSYKPDDHWTSPQRYKAGYCKFPHPVASYATFTIANREASRKFSDVLAQRGFQDARSWAWANSDPAYHLDMAVSSGGPTSDFSWTSQQFERMRAFRTDRQQKVGWRLKDVHVLVRVSNVFTSPNLDLFVDSWRLFSSERFALHGNWTFAATILDASLDDDFDSSVASDQRCPSILHIRCLSDHYINPRTTSFYKFQDNLCMEETIADLPITAAHGQHPATASQARPVTFRQSNEDEKSEQVRLLPQVFQRATCVLVCLGSDSKGDSAMEALMQIRVHDALATLGEEWPKDLAKIPQTWGKRSIPPPDDPIWTDVGALFERPWFERAWIIQELLVATSVRVICGKWMIDWNDLLSVVKVITRDSEASSEQTLGKAQAKFTRFSTLAKLREREAKHERRPLLDLLEHFRASKSSIDHDRFFCLLGLAIDGNNKDFCC</sequence>
<dbReference type="Gene3D" id="3.30.565.10">
    <property type="entry name" value="Histidine kinase-like ATPase, C-terminal domain"/>
    <property type="match status" value="1"/>
</dbReference>
<keyword evidence="3" id="KW-1185">Reference proteome</keyword>
<dbReference type="Proteomes" id="UP000287144">
    <property type="component" value="Unassembled WGS sequence"/>
</dbReference>
<dbReference type="InterPro" id="IPR036890">
    <property type="entry name" value="HATPase_C_sf"/>
</dbReference>
<accession>A0A428SGR7</accession>
<dbReference type="InterPro" id="IPR052957">
    <property type="entry name" value="Auxin_embryo_med"/>
</dbReference>
<protein>
    <recommendedName>
        <fullName evidence="1">Heterokaryon incompatibility domain-containing protein</fullName>
    </recommendedName>
</protein>
<reference evidence="2 3" key="1">
    <citation type="submission" date="2017-06" db="EMBL/GenBank/DDBJ databases">
        <title>Comparative genomic analysis of Ambrosia Fusariam Clade fungi.</title>
        <authorList>
            <person name="Stajich J.E."/>
            <person name="Carrillo J."/>
            <person name="Kijimoto T."/>
            <person name="Eskalen A."/>
            <person name="O'Donnell K."/>
            <person name="Kasson M."/>
        </authorList>
    </citation>
    <scope>NUCLEOTIDE SEQUENCE [LARGE SCALE GENOMIC DNA]</scope>
    <source>
        <strain evidence="2 3">NRRL62579</strain>
    </source>
</reference>
<evidence type="ECO:0000313" key="3">
    <source>
        <dbReference type="Proteomes" id="UP000287144"/>
    </source>
</evidence>
<dbReference type="PANTHER" id="PTHR32387:SF0">
    <property type="entry name" value="PROTEIN NO VEIN"/>
    <property type="match status" value="1"/>
</dbReference>
<feature type="domain" description="Heterokaryon incompatibility" evidence="1">
    <location>
        <begin position="1232"/>
        <end position="1333"/>
    </location>
</feature>